<dbReference type="Pfam" id="PF02557">
    <property type="entry name" value="VanY"/>
    <property type="match status" value="1"/>
</dbReference>
<dbReference type="InterPro" id="IPR058193">
    <property type="entry name" value="VanY/YodJ_core_dom"/>
</dbReference>
<evidence type="ECO:0000259" key="2">
    <source>
        <dbReference type="Pfam" id="PF02557"/>
    </source>
</evidence>
<proteinExistence type="predicted"/>
<evidence type="ECO:0000313" key="4">
    <source>
        <dbReference type="Proteomes" id="UP000228920"/>
    </source>
</evidence>
<dbReference type="SUPFAM" id="SSF55166">
    <property type="entry name" value="Hedgehog/DD-peptidase"/>
    <property type="match status" value="1"/>
</dbReference>
<comment type="caution">
    <text evidence="3">The sequence shown here is derived from an EMBL/GenBank/DDBJ whole genome shotgun (WGS) entry which is preliminary data.</text>
</comment>
<dbReference type="GO" id="GO:0008233">
    <property type="term" value="F:peptidase activity"/>
    <property type="evidence" value="ECO:0007669"/>
    <property type="project" value="InterPro"/>
</dbReference>
<dbReference type="InterPro" id="IPR009045">
    <property type="entry name" value="Zn_M74/Hedgehog-like"/>
</dbReference>
<name>A0A2M7TH64_UNCKA</name>
<feature type="transmembrane region" description="Helical" evidence="1">
    <location>
        <begin position="27"/>
        <end position="48"/>
    </location>
</feature>
<reference evidence="4" key="1">
    <citation type="submission" date="2017-09" db="EMBL/GenBank/DDBJ databases">
        <title>Depth-based differentiation of microbial function through sediment-hosted aquifers and enrichment of novel symbionts in the deep terrestrial subsurface.</title>
        <authorList>
            <person name="Probst A.J."/>
            <person name="Ladd B."/>
            <person name="Jarett J.K."/>
            <person name="Geller-Mcgrath D.E."/>
            <person name="Sieber C.M.K."/>
            <person name="Emerson J.B."/>
            <person name="Anantharaman K."/>
            <person name="Thomas B.C."/>
            <person name="Malmstrom R."/>
            <person name="Stieglmeier M."/>
            <person name="Klingl A."/>
            <person name="Woyke T."/>
            <person name="Ryan C.M."/>
            <person name="Banfield J.F."/>
        </authorList>
    </citation>
    <scope>NUCLEOTIDE SEQUENCE [LARGE SCALE GENOMIC DNA]</scope>
</reference>
<dbReference type="GO" id="GO:0006508">
    <property type="term" value="P:proteolysis"/>
    <property type="evidence" value="ECO:0007669"/>
    <property type="project" value="InterPro"/>
</dbReference>
<dbReference type="Gene3D" id="3.30.1380.10">
    <property type="match status" value="1"/>
</dbReference>
<dbReference type="InterPro" id="IPR003709">
    <property type="entry name" value="VanY-like_core_dom"/>
</dbReference>
<evidence type="ECO:0000256" key="1">
    <source>
        <dbReference type="SAM" id="Phobius"/>
    </source>
</evidence>
<evidence type="ECO:0000313" key="3">
    <source>
        <dbReference type="EMBL" id="PIZ45547.1"/>
    </source>
</evidence>
<keyword evidence="1" id="KW-0472">Membrane</keyword>
<organism evidence="3 4">
    <name type="scientific">candidate division WWE3 bacterium CG_4_10_14_0_2_um_filter_41_14</name>
    <dbReference type="NCBI Taxonomy" id="1975072"/>
    <lineage>
        <taxon>Bacteria</taxon>
        <taxon>Katanobacteria</taxon>
    </lineage>
</organism>
<keyword evidence="1" id="KW-1133">Transmembrane helix</keyword>
<dbReference type="InterPro" id="IPR052179">
    <property type="entry name" value="DD-CPase-like"/>
</dbReference>
<protein>
    <recommendedName>
        <fullName evidence="2">D-alanyl-D-alanine carboxypeptidase-like core domain-containing protein</fullName>
    </recommendedName>
</protein>
<accession>A0A2M7TH64</accession>
<dbReference type="AlphaFoldDB" id="A0A2M7TH64"/>
<dbReference type="PANTHER" id="PTHR34385">
    <property type="entry name" value="D-ALANYL-D-ALANINE CARBOXYPEPTIDASE"/>
    <property type="match status" value="1"/>
</dbReference>
<dbReference type="EMBL" id="PFNL01000131">
    <property type="protein sequence ID" value="PIZ45547.1"/>
    <property type="molecule type" value="Genomic_DNA"/>
</dbReference>
<gene>
    <name evidence="3" type="ORF">COY32_05025</name>
</gene>
<dbReference type="PANTHER" id="PTHR34385:SF1">
    <property type="entry name" value="PEPTIDOGLYCAN L-ALANYL-D-GLUTAMATE ENDOPEPTIDASE CWLK"/>
    <property type="match status" value="1"/>
</dbReference>
<dbReference type="CDD" id="cd14852">
    <property type="entry name" value="LD-carboxypeptidase"/>
    <property type="match status" value="1"/>
</dbReference>
<dbReference type="Proteomes" id="UP000228920">
    <property type="component" value="Unassembled WGS sequence"/>
</dbReference>
<keyword evidence="1" id="KW-0812">Transmembrane</keyword>
<sequence>MRLIIFAKNEGINQTTLFRLISLVRTAMYKLLIVFVVVPFLTTTFGLIRADVDTSHIVTPTIIVPTETPAPIISVSDDCETVTLISKSVSIGTYVPTDLVSLTSLGYSNRYVRACVYDPLVTMMNDSQALGLHVTILSAYRSFATQTDIFNQYAQTYGVARANTFSAKPGHSEHQLGTVLDFGNKVRSGLSQNFGNEPEGIWLSQNAHLYGFTQSYPNHKTEITGYIYEPWHYRYVGISLATYLREHDVVIEEL</sequence>
<feature type="domain" description="D-alanyl-D-alanine carboxypeptidase-like core" evidence="2">
    <location>
        <begin position="110"/>
        <end position="237"/>
    </location>
</feature>